<proteinExistence type="predicted"/>
<dbReference type="HOGENOM" id="CLU_1916612_0_0_1"/>
<reference evidence="1 2" key="1">
    <citation type="journal article" date="2011" name="Genome Res.">
        <title>Comparative genomics of citric-acid-producing Aspergillus niger ATCC 1015 versus enzyme-producing CBS 513.88.</title>
        <authorList>
            <person name="Andersen M.R."/>
            <person name="Salazar M.P."/>
            <person name="Schaap P.J."/>
            <person name="van de Vondervoort P.J."/>
            <person name="Culley D."/>
            <person name="Thykaer J."/>
            <person name="Frisvad J.C."/>
            <person name="Nielsen K.F."/>
            <person name="Albang R."/>
            <person name="Albermann K."/>
            <person name="Berka R.M."/>
            <person name="Braus G.H."/>
            <person name="Braus-Stromeyer S.A."/>
            <person name="Corrochano L.M."/>
            <person name="Dai Z."/>
            <person name="van Dijck P.W."/>
            <person name="Hofmann G."/>
            <person name="Lasure L.L."/>
            <person name="Magnuson J.K."/>
            <person name="Menke H."/>
            <person name="Meijer M."/>
            <person name="Meijer S.L."/>
            <person name="Nielsen J.B."/>
            <person name="Nielsen M.L."/>
            <person name="van Ooyen A.J."/>
            <person name="Pel H.J."/>
            <person name="Poulsen L."/>
            <person name="Samson R.A."/>
            <person name="Stam H."/>
            <person name="Tsang A."/>
            <person name="van den Brink J.M."/>
            <person name="Atkins A."/>
            <person name="Aerts A."/>
            <person name="Shapiro H."/>
            <person name="Pangilinan J."/>
            <person name="Salamov A."/>
            <person name="Lou Y."/>
            <person name="Lindquist E."/>
            <person name="Lucas S."/>
            <person name="Grimwood J."/>
            <person name="Grigoriev I.V."/>
            <person name="Kubicek C.P."/>
            <person name="Martinez D."/>
            <person name="van Peij N.N."/>
            <person name="Roubos J.A."/>
            <person name="Nielsen J."/>
            <person name="Baker S.E."/>
        </authorList>
    </citation>
    <scope>NUCLEOTIDE SEQUENCE [LARGE SCALE GENOMIC DNA]</scope>
    <source>
        <strain evidence="2">ATCC 1015 / CBS 113.46 / FGSC A1144 / LSHB Ac4 / NCTC 3858a / NRRL 328 / USDA 3528.7</strain>
    </source>
</reference>
<organism evidence="1 2">
    <name type="scientific">Aspergillus niger (strain ATCC 1015 / CBS 113.46 / FGSC A1144 / LSHB Ac4 / NCTC 3858a / NRRL 328 / USDA 3528.7)</name>
    <dbReference type="NCBI Taxonomy" id="380704"/>
    <lineage>
        <taxon>Eukaryota</taxon>
        <taxon>Fungi</taxon>
        <taxon>Dikarya</taxon>
        <taxon>Ascomycota</taxon>
        <taxon>Pezizomycotina</taxon>
        <taxon>Eurotiomycetes</taxon>
        <taxon>Eurotiomycetidae</taxon>
        <taxon>Eurotiales</taxon>
        <taxon>Aspergillaceae</taxon>
        <taxon>Aspergillus</taxon>
        <taxon>Aspergillus subgen. Circumdati</taxon>
    </lineage>
</organism>
<sequence length="132" mass="14330">MGKVSVELRGGVAIDLARAERCTPFGRGFDSQQELAREPFRFRVSARLPRTLFSLPKYSQKVFPSFGPDGWSPIPTISGISQKASGCHGGLSCTLNDLDGTSPTETPYYGDISLITLLYAPLAWCITSIAML</sequence>
<name>G3Y4I5_ASPNA</name>
<protein>
    <submittedName>
        <fullName evidence="1">Uncharacterized protein</fullName>
    </submittedName>
</protein>
<dbReference type="AlphaFoldDB" id="G3Y4I5"/>
<accession>G3Y4I5</accession>
<dbReference type="EMBL" id="ACJE01000012">
    <property type="protein sequence ID" value="EHA22362.1"/>
    <property type="molecule type" value="Genomic_DNA"/>
</dbReference>
<evidence type="ECO:0000313" key="2">
    <source>
        <dbReference type="Proteomes" id="UP000009038"/>
    </source>
</evidence>
<dbReference type="Proteomes" id="UP000009038">
    <property type="component" value="Unassembled WGS sequence"/>
</dbReference>
<evidence type="ECO:0000313" key="1">
    <source>
        <dbReference type="EMBL" id="EHA22362.1"/>
    </source>
</evidence>
<dbReference type="VEuPathDB" id="FungiDB:ASPNIDRAFT2_45130"/>
<comment type="caution">
    <text evidence="1">The sequence shown here is derived from an EMBL/GenBank/DDBJ whole genome shotgun (WGS) entry which is preliminary data.</text>
</comment>
<gene>
    <name evidence="1" type="ORF">ASPNIDRAFT_45130</name>
</gene>